<keyword evidence="5" id="KW-1185">Reference proteome</keyword>
<organism evidence="4 5">
    <name type="scientific">Bermanella marisrubri</name>
    <dbReference type="NCBI Taxonomy" id="207949"/>
    <lineage>
        <taxon>Bacteria</taxon>
        <taxon>Pseudomonadati</taxon>
        <taxon>Pseudomonadota</taxon>
        <taxon>Gammaproteobacteria</taxon>
        <taxon>Oceanospirillales</taxon>
        <taxon>Oceanospirillaceae</taxon>
        <taxon>Bermanella</taxon>
    </lineage>
</organism>
<feature type="coiled-coil region" evidence="1">
    <location>
        <begin position="119"/>
        <end position="192"/>
    </location>
</feature>
<feature type="transmembrane region" description="Helical" evidence="3">
    <location>
        <begin position="42"/>
        <end position="62"/>
    </location>
</feature>
<dbReference type="AlphaFoldDB" id="Q1N1M5"/>
<keyword evidence="1" id="KW-0175">Coiled coil</keyword>
<keyword evidence="3" id="KW-1133">Transmembrane helix</keyword>
<dbReference type="Proteomes" id="UP000004263">
    <property type="component" value="Unassembled WGS sequence"/>
</dbReference>
<dbReference type="RefSeq" id="WP_007018985.1">
    <property type="nucleotide sequence ID" value="NZ_CH724120.1"/>
</dbReference>
<dbReference type="STRING" id="207949.RED65_03265"/>
<protein>
    <submittedName>
        <fullName evidence="4">Uncharacterized protein</fullName>
    </submittedName>
</protein>
<evidence type="ECO:0000313" key="4">
    <source>
        <dbReference type="EMBL" id="EAT12025.1"/>
    </source>
</evidence>
<keyword evidence="3" id="KW-0472">Membrane</keyword>
<reference evidence="4 5" key="1">
    <citation type="submission" date="2006-03" db="EMBL/GenBank/DDBJ databases">
        <authorList>
            <person name="Pinhassi J."/>
            <person name="Pedros-Alio C."/>
            <person name="Ferriera S."/>
            <person name="Johnson J."/>
            <person name="Kravitz S."/>
            <person name="Halpern A."/>
            <person name="Remington K."/>
            <person name="Beeson K."/>
            <person name="Tran B."/>
            <person name="Rogers Y.-H."/>
            <person name="Friedman R."/>
            <person name="Venter J.C."/>
        </authorList>
    </citation>
    <scope>NUCLEOTIDE SEQUENCE [LARGE SCALE GENOMIC DNA]</scope>
    <source>
        <strain evidence="4 5">RED65</strain>
    </source>
</reference>
<name>Q1N1M5_9GAMM</name>
<evidence type="ECO:0000256" key="3">
    <source>
        <dbReference type="SAM" id="Phobius"/>
    </source>
</evidence>
<accession>Q1N1M5</accession>
<dbReference type="HOGENOM" id="CLU_1049034_0_0_6"/>
<evidence type="ECO:0000313" key="5">
    <source>
        <dbReference type="Proteomes" id="UP000004263"/>
    </source>
</evidence>
<dbReference type="Gene3D" id="1.10.287.1490">
    <property type="match status" value="1"/>
</dbReference>
<gene>
    <name evidence="4" type="ORF">RED65_03265</name>
</gene>
<evidence type="ECO:0000256" key="2">
    <source>
        <dbReference type="SAM" id="MobiDB-lite"/>
    </source>
</evidence>
<comment type="caution">
    <text evidence="4">The sequence shown here is derived from an EMBL/GenBank/DDBJ whole genome shotgun (WGS) entry which is preliminary data.</text>
</comment>
<dbReference type="EMBL" id="AAQH01000010">
    <property type="protein sequence ID" value="EAT12025.1"/>
    <property type="molecule type" value="Genomic_DNA"/>
</dbReference>
<feature type="region of interest" description="Disordered" evidence="2">
    <location>
        <begin position="1"/>
        <end position="37"/>
    </location>
</feature>
<sequence>MSKEQEPEQLASISISQDEVESRTRPKAKPRAHGSSGGNSKIVWAILLFTLALTIGLLVQFYKLQGQSDKQLQAIAALQKRLVSTDEQANLSVDALKVIIKEQDHEIRKLWDVSNKRNKRNINKNADRLDAQNKQITEHDKRIGRIAAEVDKTEKSLVSDIAQLKQDLNRQMSQLKEQNKALQQGVDKAIASLPSDLAATLERHEKGIKAMDATRLRLLKRINVLESELKTLSASQKAGSATQATP</sequence>
<dbReference type="OrthoDB" id="5700790at2"/>
<keyword evidence="3" id="KW-0812">Transmembrane</keyword>
<proteinExistence type="predicted"/>
<evidence type="ECO:0000256" key="1">
    <source>
        <dbReference type="SAM" id="Coils"/>
    </source>
</evidence>